<name>A0A953LJS1_SYMTR</name>
<dbReference type="RefSeq" id="WP_011196876.1">
    <property type="nucleotide sequence ID" value="NZ_JACSIR010000056.1"/>
</dbReference>
<accession>A0A953LJS1</accession>
<sequence length="147" mass="15801">MRSWMLHLMAIGGGAALLQAARGFQQLVVDPRTFTYAWGYFFLAVALQVLAGLVFLLPVLWARVRGEGGVRPHWGLVALYVLAGLVLAFLQPLQIVLGRSGFIAAADFVRILPTGTSPNIFGAFLIAIGIVYAVGRGPEPGQKPAER</sequence>
<reference evidence="2" key="1">
    <citation type="submission" date="2017-11" db="EMBL/GenBank/DDBJ databases">
        <title>Three new genomes from thermophilic consortium.</title>
        <authorList>
            <person name="Quaggio R."/>
            <person name="Amgarten D."/>
            <person name="Setubal J.C."/>
        </authorList>
    </citation>
    <scope>NUCLEOTIDE SEQUENCE</scope>
    <source>
        <strain evidence="2">ZCTH01-B2</strain>
    </source>
</reference>
<protein>
    <submittedName>
        <fullName evidence="2">Uncharacterized protein</fullName>
    </submittedName>
</protein>
<dbReference type="EMBL" id="PIUK01000065">
    <property type="protein sequence ID" value="MBY6276202.1"/>
    <property type="molecule type" value="Genomic_DNA"/>
</dbReference>
<feature type="transmembrane region" description="Helical" evidence="1">
    <location>
        <begin position="74"/>
        <end position="97"/>
    </location>
</feature>
<comment type="caution">
    <text evidence="2">The sequence shown here is derived from an EMBL/GenBank/DDBJ whole genome shotgun (WGS) entry which is preliminary data.</text>
</comment>
<keyword evidence="1" id="KW-0812">Transmembrane</keyword>
<organism evidence="2 3">
    <name type="scientific">Symbiobacterium thermophilum</name>
    <dbReference type="NCBI Taxonomy" id="2734"/>
    <lineage>
        <taxon>Bacteria</taxon>
        <taxon>Bacillati</taxon>
        <taxon>Bacillota</taxon>
        <taxon>Clostridia</taxon>
        <taxon>Eubacteriales</taxon>
        <taxon>Symbiobacteriaceae</taxon>
        <taxon>Symbiobacterium</taxon>
    </lineage>
</organism>
<keyword evidence="1" id="KW-0472">Membrane</keyword>
<gene>
    <name evidence="2" type="ORF">CWE10_08270</name>
</gene>
<evidence type="ECO:0000313" key="2">
    <source>
        <dbReference type="EMBL" id="MBY6276202.1"/>
    </source>
</evidence>
<dbReference type="AlphaFoldDB" id="A0A953LJS1"/>
<evidence type="ECO:0000313" key="3">
    <source>
        <dbReference type="Proteomes" id="UP000732377"/>
    </source>
</evidence>
<dbReference type="Proteomes" id="UP000732377">
    <property type="component" value="Unassembled WGS sequence"/>
</dbReference>
<proteinExistence type="predicted"/>
<evidence type="ECO:0000256" key="1">
    <source>
        <dbReference type="SAM" id="Phobius"/>
    </source>
</evidence>
<keyword evidence="1" id="KW-1133">Transmembrane helix</keyword>
<feature type="transmembrane region" description="Helical" evidence="1">
    <location>
        <begin position="39"/>
        <end position="62"/>
    </location>
</feature>
<feature type="transmembrane region" description="Helical" evidence="1">
    <location>
        <begin position="117"/>
        <end position="135"/>
    </location>
</feature>